<dbReference type="SUPFAM" id="SSF55874">
    <property type="entry name" value="ATPase domain of HSP90 chaperone/DNA topoisomerase II/histidine kinase"/>
    <property type="match status" value="1"/>
</dbReference>
<dbReference type="Gene3D" id="3.30.565.10">
    <property type="entry name" value="Histidine kinase-like ATPase, C-terminal domain"/>
    <property type="match status" value="1"/>
</dbReference>
<dbReference type="InterPro" id="IPR005467">
    <property type="entry name" value="His_kinase_dom"/>
</dbReference>
<protein>
    <recommendedName>
        <fullName evidence="2">histidine kinase</fullName>
        <ecNumber evidence="2">2.7.13.3</ecNumber>
    </recommendedName>
</protein>
<dbReference type="EC" id="2.7.13.3" evidence="2"/>
<organism evidence="8 9">
    <name type="scientific">Aquabacterium commune</name>
    <dbReference type="NCBI Taxonomy" id="70586"/>
    <lineage>
        <taxon>Bacteria</taxon>
        <taxon>Pseudomonadati</taxon>
        <taxon>Pseudomonadota</taxon>
        <taxon>Betaproteobacteria</taxon>
        <taxon>Burkholderiales</taxon>
        <taxon>Aquabacterium</taxon>
    </lineage>
</organism>
<comment type="caution">
    <text evidence="8">The sequence shown here is derived from an EMBL/GenBank/DDBJ whole genome shotgun (WGS) entry which is preliminary data.</text>
</comment>
<dbReference type="Proteomes" id="UP000294593">
    <property type="component" value="Unassembled WGS sequence"/>
</dbReference>
<evidence type="ECO:0000259" key="5">
    <source>
        <dbReference type="PROSITE" id="PS50109"/>
    </source>
</evidence>
<proteinExistence type="predicted"/>
<evidence type="ECO:0000256" key="4">
    <source>
        <dbReference type="PROSITE-ProRule" id="PRU00169"/>
    </source>
</evidence>
<dbReference type="SUPFAM" id="SSF52172">
    <property type="entry name" value="CheY-like"/>
    <property type="match status" value="1"/>
</dbReference>
<keyword evidence="3 4" id="KW-0597">Phosphoprotein</keyword>
<dbReference type="AlphaFoldDB" id="A0A4R6RQA3"/>
<accession>A0A4R6RQA3</accession>
<dbReference type="SUPFAM" id="SSF47384">
    <property type="entry name" value="Homodimeric domain of signal transducing histidine kinase"/>
    <property type="match status" value="1"/>
</dbReference>
<dbReference type="InterPro" id="IPR013656">
    <property type="entry name" value="PAS_4"/>
</dbReference>
<dbReference type="Gene3D" id="3.30.450.20">
    <property type="entry name" value="PAS domain"/>
    <property type="match status" value="2"/>
</dbReference>
<feature type="domain" description="Response regulatory" evidence="6">
    <location>
        <begin position="556"/>
        <end position="667"/>
    </location>
</feature>
<dbReference type="InterPro" id="IPR001789">
    <property type="entry name" value="Sig_transdc_resp-reg_receiver"/>
</dbReference>
<dbReference type="InterPro" id="IPR000700">
    <property type="entry name" value="PAS-assoc_C"/>
</dbReference>
<dbReference type="GO" id="GO:0000155">
    <property type="term" value="F:phosphorelay sensor kinase activity"/>
    <property type="evidence" value="ECO:0007669"/>
    <property type="project" value="InterPro"/>
</dbReference>
<dbReference type="PROSITE" id="PS50110">
    <property type="entry name" value="RESPONSE_REGULATORY"/>
    <property type="match status" value="1"/>
</dbReference>
<keyword evidence="8" id="KW-0418">Kinase</keyword>
<evidence type="ECO:0000256" key="3">
    <source>
        <dbReference type="ARBA" id="ARBA00022553"/>
    </source>
</evidence>
<dbReference type="InterPro" id="IPR036097">
    <property type="entry name" value="HisK_dim/P_sf"/>
</dbReference>
<evidence type="ECO:0000313" key="9">
    <source>
        <dbReference type="Proteomes" id="UP000294593"/>
    </source>
</evidence>
<dbReference type="SMART" id="SM00448">
    <property type="entry name" value="REC"/>
    <property type="match status" value="1"/>
</dbReference>
<dbReference type="CDD" id="cd00082">
    <property type="entry name" value="HisKA"/>
    <property type="match status" value="1"/>
</dbReference>
<feature type="domain" description="PAC" evidence="7">
    <location>
        <begin position="246"/>
        <end position="298"/>
    </location>
</feature>
<sequence>MGRMPMEHIPTDVAADVSTDVPPDGGSWRQQTLQAGLDLLDQGLTVFDSSLHLVAWNRAFLELLAFPPEMTRIGAPFEDFIRYNAQRGEYGDEPVEDAVRQRVDLALQFLPHDIERERPDGRILHITGQPLPGHGFVTLYSDVTEQRRTEQALRQANLELESRVQARTASLRRSEQQMRLVTDSIPALVAYFSVDHGYEYINRGYQDWFGLDPQRLDRVSARAFLGHEVYEGIRPYVRRALSGEAVTFDYTLRTQAGEALCVRTTLVPDRGTDGRVVGCFELTFDVTEQKRSQALILRAQKMEAMGQLAGGLAHDFNNILTVILGNLTALGDARPDDAQVAEFTEPAITAARRGAELIRGLMTFARQQPLQAGAVDVGALVASVVRLVRPALPACLSLQAHTGDDAAWVWADAMQLENALVNLILNARDATPATGHIDVRVRTRQVDAAQAAALQLQRGPHVCIEVQDQGVGMDAATLARVFEPFFTTKRPGSGTGLGMAMVYGFVRQSGGVVDVRSRPGEGTVVSLWLPAAECCPVELAPLDEPGPVPGATRRGVALLVEDDADVRKVVRRSLLDLGYAVIEAGHGPEALEILQRMDGITLLLSDIMMPGSLDGRALGRAARSEGLARHVLLMSGCAPGMDALADLPVLAKPFTTAELARALTALGAMEAGA</sequence>
<dbReference type="PROSITE" id="PS50113">
    <property type="entry name" value="PAC"/>
    <property type="match status" value="1"/>
</dbReference>
<dbReference type="InterPro" id="IPR000014">
    <property type="entry name" value="PAS"/>
</dbReference>
<keyword evidence="8" id="KW-0808">Transferase</keyword>
<dbReference type="Gene3D" id="1.10.287.130">
    <property type="match status" value="1"/>
</dbReference>
<evidence type="ECO:0000256" key="2">
    <source>
        <dbReference type="ARBA" id="ARBA00012438"/>
    </source>
</evidence>
<dbReference type="InterPro" id="IPR003661">
    <property type="entry name" value="HisK_dim/P_dom"/>
</dbReference>
<dbReference type="Pfam" id="PF00512">
    <property type="entry name" value="HisKA"/>
    <property type="match status" value="1"/>
</dbReference>
<dbReference type="PRINTS" id="PR00344">
    <property type="entry name" value="BCTRLSENSOR"/>
</dbReference>
<feature type="domain" description="Histidine kinase" evidence="5">
    <location>
        <begin position="311"/>
        <end position="533"/>
    </location>
</feature>
<dbReference type="SMART" id="SM00388">
    <property type="entry name" value="HisKA"/>
    <property type="match status" value="1"/>
</dbReference>
<dbReference type="CDD" id="cd00130">
    <property type="entry name" value="PAS"/>
    <property type="match status" value="1"/>
</dbReference>
<dbReference type="Pfam" id="PF08448">
    <property type="entry name" value="PAS_4"/>
    <property type="match status" value="1"/>
</dbReference>
<dbReference type="InterPro" id="IPR011006">
    <property type="entry name" value="CheY-like_superfamily"/>
</dbReference>
<dbReference type="InterPro" id="IPR035965">
    <property type="entry name" value="PAS-like_dom_sf"/>
</dbReference>
<dbReference type="EMBL" id="SNXW01000001">
    <property type="protein sequence ID" value="TDP88337.1"/>
    <property type="molecule type" value="Genomic_DNA"/>
</dbReference>
<evidence type="ECO:0000259" key="6">
    <source>
        <dbReference type="PROSITE" id="PS50110"/>
    </source>
</evidence>
<evidence type="ECO:0000313" key="8">
    <source>
        <dbReference type="EMBL" id="TDP88337.1"/>
    </source>
</evidence>
<comment type="catalytic activity">
    <reaction evidence="1">
        <text>ATP + protein L-histidine = ADP + protein N-phospho-L-histidine.</text>
        <dbReference type="EC" id="2.7.13.3"/>
    </reaction>
</comment>
<dbReference type="InterPro" id="IPR003594">
    <property type="entry name" value="HATPase_dom"/>
</dbReference>
<dbReference type="PANTHER" id="PTHR43065">
    <property type="entry name" value="SENSOR HISTIDINE KINASE"/>
    <property type="match status" value="1"/>
</dbReference>
<evidence type="ECO:0000259" key="7">
    <source>
        <dbReference type="PROSITE" id="PS50113"/>
    </source>
</evidence>
<dbReference type="InterPro" id="IPR004358">
    <property type="entry name" value="Sig_transdc_His_kin-like_C"/>
</dbReference>
<dbReference type="Pfam" id="PF12860">
    <property type="entry name" value="PAS_7"/>
    <property type="match status" value="1"/>
</dbReference>
<dbReference type="PROSITE" id="PS50109">
    <property type="entry name" value="HIS_KIN"/>
    <property type="match status" value="1"/>
</dbReference>
<gene>
    <name evidence="8" type="ORF">EV672_101483</name>
</gene>
<evidence type="ECO:0000256" key="1">
    <source>
        <dbReference type="ARBA" id="ARBA00000085"/>
    </source>
</evidence>
<feature type="modified residue" description="4-aspartylphosphate" evidence="4">
    <location>
        <position position="606"/>
    </location>
</feature>
<dbReference type="InterPro" id="IPR036890">
    <property type="entry name" value="HATPase_C_sf"/>
</dbReference>
<dbReference type="SMART" id="SM00091">
    <property type="entry name" value="PAS"/>
    <property type="match status" value="2"/>
</dbReference>
<dbReference type="Pfam" id="PF00072">
    <property type="entry name" value="Response_reg"/>
    <property type="match status" value="1"/>
</dbReference>
<dbReference type="Gene3D" id="3.40.50.2300">
    <property type="match status" value="1"/>
</dbReference>
<dbReference type="PANTHER" id="PTHR43065:SF42">
    <property type="entry name" value="TWO-COMPONENT SENSOR PPRA"/>
    <property type="match status" value="1"/>
</dbReference>
<dbReference type="Pfam" id="PF02518">
    <property type="entry name" value="HATPase_c"/>
    <property type="match status" value="1"/>
</dbReference>
<dbReference type="SMART" id="SM00387">
    <property type="entry name" value="HATPase_c"/>
    <property type="match status" value="1"/>
</dbReference>
<reference evidence="8 9" key="1">
    <citation type="submission" date="2019-03" db="EMBL/GenBank/DDBJ databases">
        <title>Genomic Encyclopedia of Type Strains, Phase IV (KMG-IV): sequencing the most valuable type-strain genomes for metagenomic binning, comparative biology and taxonomic classification.</title>
        <authorList>
            <person name="Goeker M."/>
        </authorList>
    </citation>
    <scope>NUCLEOTIDE SEQUENCE [LARGE SCALE GENOMIC DNA]</scope>
    <source>
        <strain evidence="8 9">DSM 11901</strain>
    </source>
</reference>
<name>A0A4R6RQA3_9BURK</name>
<dbReference type="SUPFAM" id="SSF55785">
    <property type="entry name" value="PYP-like sensor domain (PAS domain)"/>
    <property type="match status" value="2"/>
</dbReference>
<keyword evidence="9" id="KW-1185">Reference proteome</keyword>